<dbReference type="eggNOG" id="ENOG502SQGV">
    <property type="taxonomic scope" value="Eukaryota"/>
</dbReference>
<dbReference type="OrthoDB" id="10059120at2759"/>
<name>A0A0C4CSK5_MAGP6</name>
<accession>A0A0C4CSK5</accession>
<keyword evidence="3" id="KW-1185">Reference proteome</keyword>
<reference evidence="1" key="3">
    <citation type="submission" date="2011-03" db="EMBL/GenBank/DDBJ databases">
        <title>Annotation of Magnaporthe poae ATCC 64411.</title>
        <authorList>
            <person name="Ma L.-J."/>
            <person name="Dead R."/>
            <person name="Young S.K."/>
            <person name="Zeng Q."/>
            <person name="Gargeya S."/>
            <person name="Fitzgerald M."/>
            <person name="Haas B."/>
            <person name="Abouelleil A."/>
            <person name="Alvarado L."/>
            <person name="Arachchi H.M."/>
            <person name="Berlin A."/>
            <person name="Brown A."/>
            <person name="Chapman S.B."/>
            <person name="Chen Z."/>
            <person name="Dunbar C."/>
            <person name="Freedman E."/>
            <person name="Gearin G."/>
            <person name="Gellesch M."/>
            <person name="Goldberg J."/>
            <person name="Griggs A."/>
            <person name="Gujja S."/>
            <person name="Heiman D."/>
            <person name="Howarth C."/>
            <person name="Larson L."/>
            <person name="Lui A."/>
            <person name="MacDonald P.J.P."/>
            <person name="Mehta T."/>
            <person name="Montmayeur A."/>
            <person name="Murphy C."/>
            <person name="Neiman D."/>
            <person name="Pearson M."/>
            <person name="Priest M."/>
            <person name="Roberts A."/>
            <person name="Saif S."/>
            <person name="Shea T."/>
            <person name="Shenoy N."/>
            <person name="Sisk P."/>
            <person name="Stolte C."/>
            <person name="Sykes S."/>
            <person name="Yandava C."/>
            <person name="Wortman J."/>
            <person name="Nusbaum C."/>
            <person name="Birren B."/>
        </authorList>
    </citation>
    <scope>NUCLEOTIDE SEQUENCE</scope>
    <source>
        <strain evidence="1">ATCC 64411</strain>
    </source>
</reference>
<organism evidence="2 3">
    <name type="scientific">Magnaporthiopsis poae (strain ATCC 64411 / 73-15)</name>
    <name type="common">Kentucky bluegrass fungus</name>
    <name type="synonym">Magnaporthe poae</name>
    <dbReference type="NCBI Taxonomy" id="644358"/>
    <lineage>
        <taxon>Eukaryota</taxon>
        <taxon>Fungi</taxon>
        <taxon>Dikarya</taxon>
        <taxon>Ascomycota</taxon>
        <taxon>Pezizomycotina</taxon>
        <taxon>Sordariomycetes</taxon>
        <taxon>Sordariomycetidae</taxon>
        <taxon>Magnaporthales</taxon>
        <taxon>Magnaporthaceae</taxon>
        <taxon>Magnaporthiopsis</taxon>
    </lineage>
</organism>
<reference evidence="2" key="5">
    <citation type="submission" date="2015-06" db="UniProtKB">
        <authorList>
            <consortium name="EnsemblFungi"/>
        </authorList>
    </citation>
    <scope>IDENTIFICATION</scope>
    <source>
        <strain evidence="2">ATCC 64411</strain>
    </source>
</reference>
<reference evidence="1" key="1">
    <citation type="submission" date="2010-05" db="EMBL/GenBank/DDBJ databases">
        <title>The Genome Sequence of Magnaporthe poae strain ATCC 64411.</title>
        <authorList>
            <consortium name="The Broad Institute Genome Sequencing Platform"/>
            <consortium name="Broad Institute Genome Sequencing Center for Infectious Disease"/>
            <person name="Ma L.-J."/>
            <person name="Dead R."/>
            <person name="Young S."/>
            <person name="Zeng Q."/>
            <person name="Koehrsen M."/>
            <person name="Alvarado L."/>
            <person name="Berlin A."/>
            <person name="Chapman S.B."/>
            <person name="Chen Z."/>
            <person name="Freedman E."/>
            <person name="Gellesch M."/>
            <person name="Goldberg J."/>
            <person name="Griggs A."/>
            <person name="Gujja S."/>
            <person name="Heilman E.R."/>
            <person name="Heiman D."/>
            <person name="Hepburn T."/>
            <person name="Howarth C."/>
            <person name="Jen D."/>
            <person name="Larson L."/>
            <person name="Mehta T."/>
            <person name="Neiman D."/>
            <person name="Pearson M."/>
            <person name="Roberts A."/>
            <person name="Saif S."/>
            <person name="Shea T."/>
            <person name="Shenoy N."/>
            <person name="Sisk P."/>
            <person name="Stolte C."/>
            <person name="Sykes S."/>
            <person name="Walk T."/>
            <person name="White J."/>
            <person name="Yandava C."/>
            <person name="Haas B."/>
            <person name="Nusbaum C."/>
            <person name="Birren B."/>
        </authorList>
    </citation>
    <scope>NUCLEOTIDE SEQUENCE</scope>
    <source>
        <strain evidence="1">ATCC 64411</strain>
    </source>
</reference>
<dbReference type="STRING" id="644358.A0A0C4CSK5"/>
<gene>
    <name evidence="1" type="ORF">MAPG_11108</name>
</gene>
<dbReference type="EMBL" id="ADBL01002731">
    <property type="status" value="NOT_ANNOTATED_CDS"/>
    <property type="molecule type" value="Genomic_DNA"/>
</dbReference>
<dbReference type="EnsemblFungi" id="MAPG_11108T0">
    <property type="protein sequence ID" value="MAPG_11108T0"/>
    <property type="gene ID" value="MAPG_11108"/>
</dbReference>
<reference evidence="3" key="2">
    <citation type="submission" date="2010-05" db="EMBL/GenBank/DDBJ databases">
        <title>The genome sequence of Magnaporthe poae strain ATCC 64411.</title>
        <authorList>
            <person name="Ma L.-J."/>
            <person name="Dead R."/>
            <person name="Young S."/>
            <person name="Zeng Q."/>
            <person name="Koehrsen M."/>
            <person name="Alvarado L."/>
            <person name="Berlin A."/>
            <person name="Chapman S.B."/>
            <person name="Chen Z."/>
            <person name="Freedman E."/>
            <person name="Gellesch M."/>
            <person name="Goldberg J."/>
            <person name="Griggs A."/>
            <person name="Gujja S."/>
            <person name="Heilman E.R."/>
            <person name="Heiman D."/>
            <person name="Hepburn T."/>
            <person name="Howarth C."/>
            <person name="Jen D."/>
            <person name="Larson L."/>
            <person name="Mehta T."/>
            <person name="Neiman D."/>
            <person name="Pearson M."/>
            <person name="Roberts A."/>
            <person name="Saif S."/>
            <person name="Shea T."/>
            <person name="Shenoy N."/>
            <person name="Sisk P."/>
            <person name="Stolte C."/>
            <person name="Sykes S."/>
            <person name="Walk T."/>
            <person name="White J."/>
            <person name="Yandava C."/>
            <person name="Haas B."/>
            <person name="Nusbaum C."/>
            <person name="Birren B."/>
        </authorList>
    </citation>
    <scope>NUCLEOTIDE SEQUENCE [LARGE SCALE GENOMIC DNA]</scope>
    <source>
        <strain evidence="3">ATCC 64411 / 73-15</strain>
    </source>
</reference>
<dbReference type="Proteomes" id="UP000011715">
    <property type="component" value="Unassembled WGS sequence"/>
</dbReference>
<dbReference type="EnsemblFungi" id="MAPG_11108T1">
    <property type="protein sequence ID" value="MAPG_11108T1"/>
    <property type="gene ID" value="MAPG_11108"/>
</dbReference>
<reference evidence="2" key="4">
    <citation type="journal article" date="2015" name="G3 (Bethesda)">
        <title>Genome sequences of three phytopathogenic species of the Magnaporthaceae family of fungi.</title>
        <authorList>
            <person name="Okagaki L.H."/>
            <person name="Nunes C.C."/>
            <person name="Sailsbery J."/>
            <person name="Clay B."/>
            <person name="Brown D."/>
            <person name="John T."/>
            <person name="Oh Y."/>
            <person name="Young N."/>
            <person name="Fitzgerald M."/>
            <person name="Haas B.J."/>
            <person name="Zeng Q."/>
            <person name="Young S."/>
            <person name="Adiconis X."/>
            <person name="Fan L."/>
            <person name="Levin J.Z."/>
            <person name="Mitchell T.K."/>
            <person name="Okubara P.A."/>
            <person name="Farman M.L."/>
            <person name="Kohn L.M."/>
            <person name="Birren B."/>
            <person name="Ma L.-J."/>
            <person name="Dean R.A."/>
        </authorList>
    </citation>
    <scope>NUCLEOTIDE SEQUENCE</scope>
    <source>
        <strain evidence="2">ATCC 64411 / 73-15</strain>
    </source>
</reference>
<protein>
    <recommendedName>
        <fullName evidence="4">Dynein light chain</fullName>
    </recommendedName>
</protein>
<evidence type="ECO:0000313" key="2">
    <source>
        <dbReference type="EnsemblFungi" id="MAPG_11108T1"/>
    </source>
</evidence>
<dbReference type="Pfam" id="PF03645">
    <property type="entry name" value="Tctex-1"/>
    <property type="match status" value="1"/>
</dbReference>
<dbReference type="EMBL" id="GL876979">
    <property type="protein sequence ID" value="KLU92161.1"/>
    <property type="molecule type" value="Genomic_DNA"/>
</dbReference>
<evidence type="ECO:0000313" key="3">
    <source>
        <dbReference type="Proteomes" id="UP000011715"/>
    </source>
</evidence>
<sequence length="102" mass="11194">MAAQGPPPIPINRLKQIANDACHDAIGNAEFYDHAKTEQWNSLIINSILKAVIAESQPSGSGNPPFKFAVNSTITDGMWTFKYECDESKGMDVIVMLIWIGI</sequence>
<dbReference type="InterPro" id="IPR038586">
    <property type="entry name" value="Tctex-1-like_sf"/>
</dbReference>
<evidence type="ECO:0000313" key="1">
    <source>
        <dbReference type="EMBL" id="KLU92161.1"/>
    </source>
</evidence>
<dbReference type="VEuPathDB" id="FungiDB:MAPG_11108"/>
<dbReference type="EMBL" id="ADBL01002730">
    <property type="status" value="NOT_ANNOTATED_CDS"/>
    <property type="molecule type" value="Genomic_DNA"/>
</dbReference>
<dbReference type="Gene3D" id="3.30.1140.40">
    <property type="entry name" value="Tctex-1"/>
    <property type="match status" value="1"/>
</dbReference>
<dbReference type="AlphaFoldDB" id="A0A0C4CSK5"/>
<dbReference type="EMBL" id="GL876979">
    <property type="protein sequence ID" value="KLU92162.1"/>
    <property type="molecule type" value="Genomic_DNA"/>
</dbReference>
<proteinExistence type="predicted"/>
<evidence type="ECO:0008006" key="4">
    <source>
        <dbReference type="Google" id="ProtNLM"/>
    </source>
</evidence>
<dbReference type="InterPro" id="IPR005334">
    <property type="entry name" value="Tctex-1-like"/>
</dbReference>